<dbReference type="OrthoDB" id="10540461at2759"/>
<name>A0A8X6T9Q9_NEPPI</name>
<evidence type="ECO:0000313" key="2">
    <source>
        <dbReference type="Proteomes" id="UP000887013"/>
    </source>
</evidence>
<organism evidence="1 2">
    <name type="scientific">Nephila pilipes</name>
    <name type="common">Giant wood spider</name>
    <name type="synonym">Nephila maculata</name>
    <dbReference type="NCBI Taxonomy" id="299642"/>
    <lineage>
        <taxon>Eukaryota</taxon>
        <taxon>Metazoa</taxon>
        <taxon>Ecdysozoa</taxon>
        <taxon>Arthropoda</taxon>
        <taxon>Chelicerata</taxon>
        <taxon>Arachnida</taxon>
        <taxon>Araneae</taxon>
        <taxon>Araneomorphae</taxon>
        <taxon>Entelegynae</taxon>
        <taxon>Araneoidea</taxon>
        <taxon>Nephilidae</taxon>
        <taxon>Nephila</taxon>
    </lineage>
</organism>
<protein>
    <submittedName>
        <fullName evidence="1">Uncharacterized protein</fullName>
    </submittedName>
</protein>
<accession>A0A8X6T9Q9</accession>
<evidence type="ECO:0000313" key="1">
    <source>
        <dbReference type="EMBL" id="GFS91425.1"/>
    </source>
</evidence>
<dbReference type="EMBL" id="BMAW01004887">
    <property type="protein sequence ID" value="GFS91425.1"/>
    <property type="molecule type" value="Genomic_DNA"/>
</dbReference>
<dbReference type="AlphaFoldDB" id="A0A8X6T9Q9"/>
<dbReference type="Proteomes" id="UP000887013">
    <property type="component" value="Unassembled WGS sequence"/>
</dbReference>
<keyword evidence="2" id="KW-1185">Reference proteome</keyword>
<sequence>MPKLSLLFPMASLMDTSDSSPGCDLYLEKSANLILSSRCTSILSERNEPCFCPRCLSYFLKRASGRQQQPWLVWRDHLLAKSPGVRLQNLHERRKLKRPPEAPGLDQTKKWFLITTLSFCGPLAPCALRSCCLTDRIVPAVVQALNFAELLGMSFSPRSCLIIWKNIASSFSGQFVWCEEKVIGSHGVLSSVSE</sequence>
<gene>
    <name evidence="1" type="ORF">NPIL_180841</name>
</gene>
<comment type="caution">
    <text evidence="1">The sequence shown here is derived from an EMBL/GenBank/DDBJ whole genome shotgun (WGS) entry which is preliminary data.</text>
</comment>
<proteinExistence type="predicted"/>
<reference evidence="1" key="1">
    <citation type="submission" date="2020-08" db="EMBL/GenBank/DDBJ databases">
        <title>Multicomponent nature underlies the extraordinary mechanical properties of spider dragline silk.</title>
        <authorList>
            <person name="Kono N."/>
            <person name="Nakamura H."/>
            <person name="Mori M."/>
            <person name="Yoshida Y."/>
            <person name="Ohtoshi R."/>
            <person name="Malay A.D."/>
            <person name="Moran D.A.P."/>
            <person name="Tomita M."/>
            <person name="Numata K."/>
            <person name="Arakawa K."/>
        </authorList>
    </citation>
    <scope>NUCLEOTIDE SEQUENCE</scope>
</reference>